<keyword evidence="1" id="KW-0732">Signal</keyword>
<gene>
    <name evidence="2" type="ORF">GCM10023186_33410</name>
</gene>
<keyword evidence="3" id="KW-1185">Reference proteome</keyword>
<dbReference type="Proteomes" id="UP001500454">
    <property type="component" value="Unassembled WGS sequence"/>
</dbReference>
<dbReference type="EMBL" id="BAABHA010000010">
    <property type="protein sequence ID" value="GAA4387602.1"/>
    <property type="molecule type" value="Genomic_DNA"/>
</dbReference>
<sequence>MKASIIARFASLFLVVTLLVPSFDAAAAPNPSRSKHYKGGVHRPVYKTYKGGRPTGFQALLKQLRTK</sequence>
<proteinExistence type="predicted"/>
<feature type="signal peptide" evidence="1">
    <location>
        <begin position="1"/>
        <end position="27"/>
    </location>
</feature>
<evidence type="ECO:0000313" key="3">
    <source>
        <dbReference type="Proteomes" id="UP001500454"/>
    </source>
</evidence>
<dbReference type="RefSeq" id="WP_345226151.1">
    <property type="nucleotide sequence ID" value="NZ_BAABHA010000010.1"/>
</dbReference>
<comment type="caution">
    <text evidence="2">The sequence shown here is derived from an EMBL/GenBank/DDBJ whole genome shotgun (WGS) entry which is preliminary data.</text>
</comment>
<protein>
    <submittedName>
        <fullName evidence="2">Uncharacterized protein</fullName>
    </submittedName>
</protein>
<organism evidence="2 3">
    <name type="scientific">Hymenobacter koreensis</name>
    <dbReference type="NCBI Taxonomy" id="1084523"/>
    <lineage>
        <taxon>Bacteria</taxon>
        <taxon>Pseudomonadati</taxon>
        <taxon>Bacteroidota</taxon>
        <taxon>Cytophagia</taxon>
        <taxon>Cytophagales</taxon>
        <taxon>Hymenobacteraceae</taxon>
        <taxon>Hymenobacter</taxon>
    </lineage>
</organism>
<evidence type="ECO:0000256" key="1">
    <source>
        <dbReference type="SAM" id="SignalP"/>
    </source>
</evidence>
<feature type="chain" id="PRO_5047436876" evidence="1">
    <location>
        <begin position="28"/>
        <end position="67"/>
    </location>
</feature>
<accession>A0ABP8JA81</accession>
<name>A0ABP8JA81_9BACT</name>
<evidence type="ECO:0000313" key="2">
    <source>
        <dbReference type="EMBL" id="GAA4387602.1"/>
    </source>
</evidence>
<reference evidence="3" key="1">
    <citation type="journal article" date="2019" name="Int. J. Syst. Evol. Microbiol.">
        <title>The Global Catalogue of Microorganisms (GCM) 10K type strain sequencing project: providing services to taxonomists for standard genome sequencing and annotation.</title>
        <authorList>
            <consortium name="The Broad Institute Genomics Platform"/>
            <consortium name="The Broad Institute Genome Sequencing Center for Infectious Disease"/>
            <person name="Wu L."/>
            <person name="Ma J."/>
        </authorList>
    </citation>
    <scope>NUCLEOTIDE SEQUENCE [LARGE SCALE GENOMIC DNA]</scope>
    <source>
        <strain evidence="3">JCM 17924</strain>
    </source>
</reference>